<evidence type="ECO:0000256" key="1">
    <source>
        <dbReference type="SAM" id="MobiDB-lite"/>
    </source>
</evidence>
<evidence type="ECO:0000313" key="2">
    <source>
        <dbReference type="EMBL" id="GIH88209.1"/>
    </source>
</evidence>
<organism evidence="2 3">
    <name type="scientific">Planobispora rosea</name>
    <dbReference type="NCBI Taxonomy" id="35762"/>
    <lineage>
        <taxon>Bacteria</taxon>
        <taxon>Bacillati</taxon>
        <taxon>Actinomycetota</taxon>
        <taxon>Actinomycetes</taxon>
        <taxon>Streptosporangiales</taxon>
        <taxon>Streptosporangiaceae</taxon>
        <taxon>Planobispora</taxon>
    </lineage>
</organism>
<keyword evidence="3" id="KW-1185">Reference proteome</keyword>
<reference evidence="2" key="1">
    <citation type="submission" date="2021-01" db="EMBL/GenBank/DDBJ databases">
        <title>Whole genome shotgun sequence of Planobispora rosea NBRC 15558.</title>
        <authorList>
            <person name="Komaki H."/>
            <person name="Tamura T."/>
        </authorList>
    </citation>
    <scope>NUCLEOTIDE SEQUENCE</scope>
    <source>
        <strain evidence="2">NBRC 15558</strain>
    </source>
</reference>
<proteinExistence type="predicted"/>
<name>A0A8J3SAN7_PLARO</name>
<dbReference type="Proteomes" id="UP000655044">
    <property type="component" value="Unassembled WGS sequence"/>
</dbReference>
<comment type="caution">
    <text evidence="2">The sequence shown here is derived from an EMBL/GenBank/DDBJ whole genome shotgun (WGS) entry which is preliminary data.</text>
</comment>
<accession>A0A8J3SAN7</accession>
<dbReference type="EMBL" id="BOOI01000076">
    <property type="protein sequence ID" value="GIH88209.1"/>
    <property type="molecule type" value="Genomic_DNA"/>
</dbReference>
<gene>
    <name evidence="2" type="ORF">Pro02_66170</name>
</gene>
<evidence type="ECO:0000313" key="3">
    <source>
        <dbReference type="Proteomes" id="UP000655044"/>
    </source>
</evidence>
<feature type="region of interest" description="Disordered" evidence="1">
    <location>
        <begin position="75"/>
        <end position="102"/>
    </location>
</feature>
<dbReference type="AlphaFoldDB" id="A0A8J3SAN7"/>
<protein>
    <submittedName>
        <fullName evidence="2">Uncharacterized protein</fullName>
    </submittedName>
</protein>
<sequence length="102" mass="10604">MRPAVVFAGAPDASMEQLPRGVVVRAADETHAHWLPPLGWVYRLSGAGGLRPYVVVHDQLTSTQVEGEECSASVSDKLSAGGGWRASGAGDAFRRSRGAGSG</sequence>